<proteinExistence type="predicted"/>
<protein>
    <submittedName>
        <fullName evidence="1">Uncharacterized protein</fullName>
    </submittedName>
</protein>
<evidence type="ECO:0000313" key="1">
    <source>
        <dbReference type="EMBL" id="GGG77199.1"/>
    </source>
</evidence>
<comment type="caution">
    <text evidence="1">The sequence shown here is derived from an EMBL/GenBank/DDBJ whole genome shotgun (WGS) entry which is preliminary data.</text>
</comment>
<evidence type="ECO:0000313" key="2">
    <source>
        <dbReference type="Proteomes" id="UP000622860"/>
    </source>
</evidence>
<reference evidence="1" key="1">
    <citation type="journal article" date="2014" name="Int. J. Syst. Evol. Microbiol.">
        <title>Complete genome sequence of Corynebacterium casei LMG S-19264T (=DSM 44701T), isolated from a smear-ripened cheese.</title>
        <authorList>
            <consortium name="US DOE Joint Genome Institute (JGI-PGF)"/>
            <person name="Walter F."/>
            <person name="Albersmeier A."/>
            <person name="Kalinowski J."/>
            <person name="Ruckert C."/>
        </authorList>
    </citation>
    <scope>NUCLEOTIDE SEQUENCE</scope>
    <source>
        <strain evidence="1">CGMCC 1.12754</strain>
    </source>
</reference>
<organism evidence="1 2">
    <name type="scientific">Virgibacillus oceani</name>
    <dbReference type="NCBI Taxonomy" id="1479511"/>
    <lineage>
        <taxon>Bacteria</taxon>
        <taxon>Bacillati</taxon>
        <taxon>Bacillota</taxon>
        <taxon>Bacilli</taxon>
        <taxon>Bacillales</taxon>
        <taxon>Bacillaceae</taxon>
        <taxon>Virgibacillus</taxon>
    </lineage>
</organism>
<name>A0A917HF48_9BACI</name>
<dbReference type="Proteomes" id="UP000622860">
    <property type="component" value="Unassembled WGS sequence"/>
</dbReference>
<dbReference type="AlphaFoldDB" id="A0A917HF48"/>
<dbReference type="InterPro" id="IPR058870">
    <property type="entry name" value="YuzC"/>
</dbReference>
<sequence length="137" mass="15929">MHFPAWPHPFYETYYRHPAYQLGPCVHHQPVQYVPYVRPDFPDVNPNFFHESAGAFRQLLNDAAIILNKLADSREFAYKVMDAAQKNELDKVEELIRSTGIKGDIEVNYNPDGINLKMGSKIEDTECCKLDMAIRWR</sequence>
<accession>A0A917HF48</accession>
<reference evidence="1" key="2">
    <citation type="submission" date="2020-09" db="EMBL/GenBank/DDBJ databases">
        <authorList>
            <person name="Sun Q."/>
            <person name="Zhou Y."/>
        </authorList>
    </citation>
    <scope>NUCLEOTIDE SEQUENCE</scope>
    <source>
        <strain evidence="1">CGMCC 1.12754</strain>
    </source>
</reference>
<dbReference type="RefSeq" id="WP_188455524.1">
    <property type="nucleotide sequence ID" value="NZ_BMFR01000008.1"/>
</dbReference>
<gene>
    <name evidence="1" type="ORF">GCM10011398_22820</name>
</gene>
<dbReference type="Pfam" id="PF26344">
    <property type="entry name" value="YuzC"/>
    <property type="match status" value="1"/>
</dbReference>
<keyword evidence="2" id="KW-1185">Reference proteome</keyword>
<dbReference type="EMBL" id="BMFR01000008">
    <property type="protein sequence ID" value="GGG77199.1"/>
    <property type="molecule type" value="Genomic_DNA"/>
</dbReference>